<gene>
    <name evidence="2" type="ORF">K4G66_01195</name>
</gene>
<reference evidence="2" key="1">
    <citation type="journal article" date="2023" name="Comput. Struct. Biotechnol. J.">
        <title>Discovery of a novel marine Bacteroidetes with a rich repertoire of carbohydrate-active enzymes.</title>
        <authorList>
            <person name="Chen B."/>
            <person name="Liu G."/>
            <person name="Chen Q."/>
            <person name="Wang H."/>
            <person name="Liu L."/>
            <person name="Tang K."/>
        </authorList>
    </citation>
    <scope>NUCLEOTIDE SEQUENCE</scope>
    <source>
        <strain evidence="2">TK19036</strain>
    </source>
</reference>
<keyword evidence="1" id="KW-0472">Membrane</keyword>
<evidence type="ECO:0000313" key="2">
    <source>
        <dbReference type="EMBL" id="WKN37321.1"/>
    </source>
</evidence>
<dbReference type="EMBL" id="CP120682">
    <property type="protein sequence ID" value="WKN37321.1"/>
    <property type="molecule type" value="Genomic_DNA"/>
</dbReference>
<feature type="transmembrane region" description="Helical" evidence="1">
    <location>
        <begin position="20"/>
        <end position="45"/>
    </location>
</feature>
<dbReference type="AlphaFoldDB" id="A0AA49GS33"/>
<accession>A0AA49GS33</accession>
<keyword evidence="1" id="KW-1133">Transmembrane helix</keyword>
<feature type="transmembrane region" description="Helical" evidence="1">
    <location>
        <begin position="97"/>
        <end position="118"/>
    </location>
</feature>
<feature type="transmembrane region" description="Helical" evidence="1">
    <location>
        <begin position="167"/>
        <end position="185"/>
    </location>
</feature>
<organism evidence="2">
    <name type="scientific">Roseihalotalea indica</name>
    <dbReference type="NCBI Taxonomy" id="2867963"/>
    <lineage>
        <taxon>Bacteria</taxon>
        <taxon>Pseudomonadati</taxon>
        <taxon>Bacteroidota</taxon>
        <taxon>Cytophagia</taxon>
        <taxon>Cytophagales</taxon>
        <taxon>Catalimonadaceae</taxon>
        <taxon>Roseihalotalea</taxon>
    </lineage>
</organism>
<proteinExistence type="predicted"/>
<name>A0AA49GS33_9BACT</name>
<evidence type="ECO:0000256" key="1">
    <source>
        <dbReference type="SAM" id="Phobius"/>
    </source>
</evidence>
<protein>
    <submittedName>
        <fullName evidence="2">Uncharacterized protein</fullName>
    </submittedName>
</protein>
<feature type="transmembrane region" description="Helical" evidence="1">
    <location>
        <begin position="205"/>
        <end position="226"/>
    </location>
</feature>
<feature type="transmembrane region" description="Helical" evidence="1">
    <location>
        <begin position="65"/>
        <end position="85"/>
    </location>
</feature>
<sequence length="254" mass="28864">MQSATNDRLAVTISPSRVALILSAIVIFLALANIFVHLAESSFGISPEEMFGLYNFFNMGEEGNLPTYVSALNLLFAGGLLSLIASLDFIRQQKQNWYWWGLAAGFFLMSFDEAAQIHEGIVGNLMIMKFGRGEGVMYYRWYQFYIPLLLIIGLLYIPFVRRLPLRYLLKFGGAAVVFLGGAIGFEMLESYLNYYDEGGKNVSRLFEETGEMLGVVIFIYTLLLYLQEIRVELLFKLKEQEKDEAVYENSHLSA</sequence>
<keyword evidence="1" id="KW-0812">Transmembrane</keyword>
<reference evidence="2" key="2">
    <citation type="journal article" date="2024" name="Antonie Van Leeuwenhoek">
        <title>Roseihalotalea indica gen. nov., sp. nov., a halophilic Bacteroidetes from mesopelagic Southwest Indian Ocean with higher carbohydrate metabolic potential.</title>
        <authorList>
            <person name="Chen B."/>
            <person name="Zhang M."/>
            <person name="Lin D."/>
            <person name="Ye J."/>
            <person name="Tang K."/>
        </authorList>
    </citation>
    <scope>NUCLEOTIDE SEQUENCE</scope>
    <source>
        <strain evidence="2">TK19036</strain>
    </source>
</reference>
<feature type="transmembrane region" description="Helical" evidence="1">
    <location>
        <begin position="138"/>
        <end position="160"/>
    </location>
</feature>